<gene>
    <name evidence="2" type="ORF">Slati_1743600</name>
</gene>
<dbReference type="AlphaFoldDB" id="A0AAW2WW85"/>
<accession>A0AAW2WW85</accession>
<comment type="caution">
    <text evidence="2">The sequence shown here is derived from an EMBL/GenBank/DDBJ whole genome shotgun (WGS) entry which is preliminary data.</text>
</comment>
<evidence type="ECO:0000256" key="1">
    <source>
        <dbReference type="SAM" id="MobiDB-lite"/>
    </source>
</evidence>
<dbReference type="EMBL" id="JACGWN010000006">
    <property type="protein sequence ID" value="KAL0446157.1"/>
    <property type="molecule type" value="Genomic_DNA"/>
</dbReference>
<proteinExistence type="predicted"/>
<feature type="compositionally biased region" description="Polar residues" evidence="1">
    <location>
        <begin position="21"/>
        <end position="38"/>
    </location>
</feature>
<evidence type="ECO:0000313" key="2">
    <source>
        <dbReference type="EMBL" id="KAL0446157.1"/>
    </source>
</evidence>
<reference evidence="2" key="2">
    <citation type="journal article" date="2024" name="Plant">
        <title>Genomic evolution and insights into agronomic trait innovations of Sesamum species.</title>
        <authorList>
            <person name="Miao H."/>
            <person name="Wang L."/>
            <person name="Qu L."/>
            <person name="Liu H."/>
            <person name="Sun Y."/>
            <person name="Le M."/>
            <person name="Wang Q."/>
            <person name="Wei S."/>
            <person name="Zheng Y."/>
            <person name="Lin W."/>
            <person name="Duan Y."/>
            <person name="Cao H."/>
            <person name="Xiong S."/>
            <person name="Wang X."/>
            <person name="Wei L."/>
            <person name="Li C."/>
            <person name="Ma Q."/>
            <person name="Ju M."/>
            <person name="Zhao R."/>
            <person name="Li G."/>
            <person name="Mu C."/>
            <person name="Tian Q."/>
            <person name="Mei H."/>
            <person name="Zhang T."/>
            <person name="Gao T."/>
            <person name="Zhang H."/>
        </authorList>
    </citation>
    <scope>NUCLEOTIDE SEQUENCE</scope>
    <source>
        <strain evidence="2">KEN1</strain>
    </source>
</reference>
<organism evidence="2">
    <name type="scientific">Sesamum latifolium</name>
    <dbReference type="NCBI Taxonomy" id="2727402"/>
    <lineage>
        <taxon>Eukaryota</taxon>
        <taxon>Viridiplantae</taxon>
        <taxon>Streptophyta</taxon>
        <taxon>Embryophyta</taxon>
        <taxon>Tracheophyta</taxon>
        <taxon>Spermatophyta</taxon>
        <taxon>Magnoliopsida</taxon>
        <taxon>eudicotyledons</taxon>
        <taxon>Gunneridae</taxon>
        <taxon>Pentapetalae</taxon>
        <taxon>asterids</taxon>
        <taxon>lamiids</taxon>
        <taxon>Lamiales</taxon>
        <taxon>Pedaliaceae</taxon>
        <taxon>Sesamum</taxon>
    </lineage>
</organism>
<feature type="region of interest" description="Disordered" evidence="1">
    <location>
        <begin position="1"/>
        <end position="83"/>
    </location>
</feature>
<name>A0AAW2WW85_9LAMI</name>
<protein>
    <submittedName>
        <fullName evidence="2">Uncharacterized protein</fullName>
    </submittedName>
</protein>
<reference evidence="2" key="1">
    <citation type="submission" date="2020-06" db="EMBL/GenBank/DDBJ databases">
        <authorList>
            <person name="Li T."/>
            <person name="Hu X."/>
            <person name="Zhang T."/>
            <person name="Song X."/>
            <person name="Zhang H."/>
            <person name="Dai N."/>
            <person name="Sheng W."/>
            <person name="Hou X."/>
            <person name="Wei L."/>
        </authorList>
    </citation>
    <scope>NUCLEOTIDE SEQUENCE</scope>
    <source>
        <strain evidence="2">KEN1</strain>
        <tissue evidence="2">Leaf</tissue>
    </source>
</reference>
<feature type="compositionally biased region" description="Polar residues" evidence="1">
    <location>
        <begin position="65"/>
        <end position="83"/>
    </location>
</feature>
<sequence length="83" mass="8880">MESPANTPSKKKSMEVPGKTQALQVVSETSLAPTSGTQAPIPPRPVDLVADPPRRSTFSWIPPQENCSQSSRGPSSNDHYGHP</sequence>